<dbReference type="PROSITE" id="PS00894">
    <property type="entry name" value="HTH_DEOR_1"/>
    <property type="match status" value="1"/>
</dbReference>
<evidence type="ECO:0000256" key="2">
    <source>
        <dbReference type="ARBA" id="ARBA00023015"/>
    </source>
</evidence>
<dbReference type="InterPro" id="IPR001034">
    <property type="entry name" value="DeoR_HTH"/>
</dbReference>
<evidence type="ECO:0000313" key="6">
    <source>
        <dbReference type="EMBL" id="QDU93117.1"/>
    </source>
</evidence>
<dbReference type="RefSeq" id="WP_145049642.1">
    <property type="nucleotide sequence ID" value="NZ_CP036433.1"/>
</dbReference>
<dbReference type="Pfam" id="PF00455">
    <property type="entry name" value="DeoRC"/>
    <property type="match status" value="1"/>
</dbReference>
<proteinExistence type="predicted"/>
<keyword evidence="1" id="KW-0678">Repressor</keyword>
<reference evidence="6 7" key="1">
    <citation type="submission" date="2019-02" db="EMBL/GenBank/DDBJ databases">
        <title>Deep-cultivation of Planctomycetes and their phenomic and genomic characterization uncovers novel biology.</title>
        <authorList>
            <person name="Wiegand S."/>
            <person name="Jogler M."/>
            <person name="Boedeker C."/>
            <person name="Pinto D."/>
            <person name="Vollmers J."/>
            <person name="Rivas-Marin E."/>
            <person name="Kohn T."/>
            <person name="Peeters S.H."/>
            <person name="Heuer A."/>
            <person name="Rast P."/>
            <person name="Oberbeckmann S."/>
            <person name="Bunk B."/>
            <person name="Jeske O."/>
            <person name="Meyerdierks A."/>
            <person name="Storesund J.E."/>
            <person name="Kallscheuer N."/>
            <person name="Luecker S."/>
            <person name="Lage O.M."/>
            <person name="Pohl T."/>
            <person name="Merkel B.J."/>
            <person name="Hornburger P."/>
            <person name="Mueller R.-W."/>
            <person name="Bruemmer F."/>
            <person name="Labrenz M."/>
            <person name="Spormann A.M."/>
            <person name="Op den Camp H."/>
            <person name="Overmann J."/>
            <person name="Amann R."/>
            <person name="Jetten M.S.M."/>
            <person name="Mascher T."/>
            <person name="Medema M.H."/>
            <person name="Devos D.P."/>
            <person name="Kaster A.-K."/>
            <person name="Ovreas L."/>
            <person name="Rohde M."/>
            <person name="Galperin M.Y."/>
            <person name="Jogler C."/>
        </authorList>
    </citation>
    <scope>NUCLEOTIDE SEQUENCE [LARGE SCALE GENOMIC DNA]</scope>
    <source>
        <strain evidence="6 7">Pla85_3_4</strain>
    </source>
</reference>
<dbReference type="PROSITE" id="PS51000">
    <property type="entry name" value="HTH_DEOR_2"/>
    <property type="match status" value="1"/>
</dbReference>
<dbReference type="PRINTS" id="PR00037">
    <property type="entry name" value="HTHLACR"/>
</dbReference>
<organism evidence="6 7">
    <name type="scientific">Lignipirellula cremea</name>
    <dbReference type="NCBI Taxonomy" id="2528010"/>
    <lineage>
        <taxon>Bacteria</taxon>
        <taxon>Pseudomonadati</taxon>
        <taxon>Planctomycetota</taxon>
        <taxon>Planctomycetia</taxon>
        <taxon>Pirellulales</taxon>
        <taxon>Pirellulaceae</taxon>
        <taxon>Lignipirellula</taxon>
    </lineage>
</organism>
<evidence type="ECO:0000256" key="3">
    <source>
        <dbReference type="ARBA" id="ARBA00023125"/>
    </source>
</evidence>
<dbReference type="InterPro" id="IPR036390">
    <property type="entry name" value="WH_DNA-bd_sf"/>
</dbReference>
<feature type="domain" description="HTH deoR-type" evidence="5">
    <location>
        <begin position="3"/>
        <end position="58"/>
    </location>
</feature>
<dbReference type="InterPro" id="IPR018356">
    <property type="entry name" value="Tscrpt_reg_HTH_DeoR_CS"/>
</dbReference>
<name>A0A518DMP6_9BACT</name>
<dbReference type="EMBL" id="CP036433">
    <property type="protein sequence ID" value="QDU93117.1"/>
    <property type="molecule type" value="Genomic_DNA"/>
</dbReference>
<dbReference type="KEGG" id="lcre:Pla8534_08960"/>
<dbReference type="GO" id="GO:0003677">
    <property type="term" value="F:DNA binding"/>
    <property type="evidence" value="ECO:0007669"/>
    <property type="project" value="UniProtKB-KW"/>
</dbReference>
<dbReference type="PANTHER" id="PTHR30363">
    <property type="entry name" value="HTH-TYPE TRANSCRIPTIONAL REGULATOR SRLR-RELATED"/>
    <property type="match status" value="1"/>
</dbReference>
<keyword evidence="7" id="KW-1185">Reference proteome</keyword>
<evidence type="ECO:0000259" key="5">
    <source>
        <dbReference type="PROSITE" id="PS51000"/>
    </source>
</evidence>
<dbReference type="Gene3D" id="1.10.10.10">
    <property type="entry name" value="Winged helix-like DNA-binding domain superfamily/Winged helix DNA-binding domain"/>
    <property type="match status" value="1"/>
</dbReference>
<keyword evidence="2" id="KW-0805">Transcription regulation</keyword>
<dbReference type="InterPro" id="IPR037171">
    <property type="entry name" value="NagB/RpiA_transferase-like"/>
</dbReference>
<dbReference type="InterPro" id="IPR014036">
    <property type="entry name" value="DeoR-like_C"/>
</dbReference>
<dbReference type="SMART" id="SM01134">
    <property type="entry name" value="DeoRC"/>
    <property type="match status" value="1"/>
</dbReference>
<gene>
    <name evidence="6" type="primary">ulaR</name>
    <name evidence="6" type="ORF">Pla8534_08960</name>
</gene>
<dbReference type="Gene3D" id="3.40.50.1360">
    <property type="match status" value="1"/>
</dbReference>
<dbReference type="AlphaFoldDB" id="A0A518DMP6"/>
<dbReference type="Proteomes" id="UP000317648">
    <property type="component" value="Chromosome"/>
</dbReference>
<dbReference type="OrthoDB" id="9797223at2"/>
<dbReference type="Pfam" id="PF08220">
    <property type="entry name" value="HTH_DeoR"/>
    <property type="match status" value="1"/>
</dbReference>
<dbReference type="InterPro" id="IPR036388">
    <property type="entry name" value="WH-like_DNA-bd_sf"/>
</dbReference>
<dbReference type="SMART" id="SM00420">
    <property type="entry name" value="HTH_DEOR"/>
    <property type="match status" value="1"/>
</dbReference>
<dbReference type="InterPro" id="IPR050313">
    <property type="entry name" value="Carb_Metab_HTH_regulators"/>
</dbReference>
<keyword evidence="4" id="KW-0804">Transcription</keyword>
<dbReference type="SUPFAM" id="SSF100950">
    <property type="entry name" value="NagB/RpiA/CoA transferase-like"/>
    <property type="match status" value="1"/>
</dbReference>
<dbReference type="GO" id="GO:0003700">
    <property type="term" value="F:DNA-binding transcription factor activity"/>
    <property type="evidence" value="ECO:0007669"/>
    <property type="project" value="InterPro"/>
</dbReference>
<dbReference type="PANTHER" id="PTHR30363:SF4">
    <property type="entry name" value="GLYCEROL-3-PHOSPHATE REGULON REPRESSOR"/>
    <property type="match status" value="1"/>
</dbReference>
<evidence type="ECO:0000256" key="1">
    <source>
        <dbReference type="ARBA" id="ARBA00022491"/>
    </source>
</evidence>
<keyword evidence="3" id="KW-0238">DNA-binding</keyword>
<evidence type="ECO:0000256" key="4">
    <source>
        <dbReference type="ARBA" id="ARBA00023163"/>
    </source>
</evidence>
<sequence length="263" mass="28686">MLAEERRERLLEMVRQRGFASLRDLSGELAVSESTIRRDLDQLEESGSARRSHGGVFYAGPSPKLSHFDLRQSSNWDKKRQIARCAAELIEDGETILLDGGSTTYELAQQLVGRPLQIVTNSLPVANLFMASESAELILLGGYVHTRTGVSLGPYANDMLRHIHVKHAVLSVASIHEDGAYNSNLLLVETERAMMAAADEVVVVADSTKFGHKSLSQLCPLSAIHSLVVDDEMSEDWRSRMIAAGVHLHVASSTPAGETAGLE</sequence>
<evidence type="ECO:0000313" key="7">
    <source>
        <dbReference type="Proteomes" id="UP000317648"/>
    </source>
</evidence>
<accession>A0A518DMP6</accession>
<dbReference type="SUPFAM" id="SSF46785">
    <property type="entry name" value="Winged helix' DNA-binding domain"/>
    <property type="match status" value="1"/>
</dbReference>
<protein>
    <submittedName>
        <fullName evidence="6">HTH-type transcriptional regulator UlaR</fullName>
    </submittedName>
</protein>